<protein>
    <submittedName>
        <fullName evidence="2">Uncharacterized protein</fullName>
    </submittedName>
</protein>
<feature type="compositionally biased region" description="Basic and acidic residues" evidence="1">
    <location>
        <begin position="1"/>
        <end position="16"/>
    </location>
</feature>
<dbReference type="EMBL" id="BMAW01058645">
    <property type="protein sequence ID" value="GFT17332.1"/>
    <property type="molecule type" value="Genomic_DNA"/>
</dbReference>
<feature type="compositionally biased region" description="Basic and acidic residues" evidence="1">
    <location>
        <begin position="27"/>
        <end position="42"/>
    </location>
</feature>
<gene>
    <name evidence="2" type="ORF">NPIL_268741</name>
</gene>
<proteinExistence type="predicted"/>
<dbReference type="AlphaFoldDB" id="A0A8X6THG8"/>
<feature type="region of interest" description="Disordered" evidence="1">
    <location>
        <begin position="1"/>
        <end position="42"/>
    </location>
</feature>
<reference evidence="2" key="1">
    <citation type="submission" date="2020-08" db="EMBL/GenBank/DDBJ databases">
        <title>Multicomponent nature underlies the extraordinary mechanical properties of spider dragline silk.</title>
        <authorList>
            <person name="Kono N."/>
            <person name="Nakamura H."/>
            <person name="Mori M."/>
            <person name="Yoshida Y."/>
            <person name="Ohtoshi R."/>
            <person name="Malay A.D."/>
            <person name="Moran D.A.P."/>
            <person name="Tomita M."/>
            <person name="Numata K."/>
            <person name="Arakawa K."/>
        </authorList>
    </citation>
    <scope>NUCLEOTIDE SEQUENCE</scope>
</reference>
<dbReference type="OrthoDB" id="6407167at2759"/>
<dbReference type="Proteomes" id="UP000887013">
    <property type="component" value="Unassembled WGS sequence"/>
</dbReference>
<keyword evidence="3" id="KW-1185">Reference proteome</keyword>
<evidence type="ECO:0000313" key="3">
    <source>
        <dbReference type="Proteomes" id="UP000887013"/>
    </source>
</evidence>
<comment type="caution">
    <text evidence="2">The sequence shown here is derived from an EMBL/GenBank/DDBJ whole genome shotgun (WGS) entry which is preliminary data.</text>
</comment>
<evidence type="ECO:0000256" key="1">
    <source>
        <dbReference type="SAM" id="MobiDB-lite"/>
    </source>
</evidence>
<evidence type="ECO:0000313" key="2">
    <source>
        <dbReference type="EMBL" id="GFT17332.1"/>
    </source>
</evidence>
<name>A0A8X6THG8_NEPPI</name>
<accession>A0A8X6THG8</accession>
<sequence length="136" mass="15264">MKEASVRLQSNRERKLPQPLIGGARRSGSERANRDKGCHREQVGLWRGDKSDKAVVFALICHSFRPFDFVRGPVPRAPGEGPLLFVRGGLPKERTDIKKSGKPPSMDAKVDQGIDICVTYFLCVLSNLRRTKMFNI</sequence>
<organism evidence="2 3">
    <name type="scientific">Nephila pilipes</name>
    <name type="common">Giant wood spider</name>
    <name type="synonym">Nephila maculata</name>
    <dbReference type="NCBI Taxonomy" id="299642"/>
    <lineage>
        <taxon>Eukaryota</taxon>
        <taxon>Metazoa</taxon>
        <taxon>Ecdysozoa</taxon>
        <taxon>Arthropoda</taxon>
        <taxon>Chelicerata</taxon>
        <taxon>Arachnida</taxon>
        <taxon>Araneae</taxon>
        <taxon>Araneomorphae</taxon>
        <taxon>Entelegynae</taxon>
        <taxon>Araneoidea</taxon>
        <taxon>Nephilidae</taxon>
        <taxon>Nephila</taxon>
    </lineage>
</organism>